<feature type="signal peptide" evidence="1">
    <location>
        <begin position="1"/>
        <end position="21"/>
    </location>
</feature>
<evidence type="ECO:0000313" key="2">
    <source>
        <dbReference type="EMBL" id="GER52472.1"/>
    </source>
</evidence>
<sequence length="192" mass="21743">MVPFIIIFILQLLLFFDSITLEHPPPSSPWVELDQVPRTGIEVVADLPLQVTKPNESIHGRAVVSAKEPENGTVFSGWPGREADRVDRYLSRGEFECLPRQWVEEYQMMMRSSIGHEEKEPTVFGKHDFGVFEFGRDALWTEWNIFQRLNSKRRCGPTGGLLGTASGDEGSWPAEQVVARSGRRNSTTGRRV</sequence>
<organism evidence="2 3">
    <name type="scientific">Striga asiatica</name>
    <name type="common">Asiatic witchweed</name>
    <name type="synonym">Buchnera asiatica</name>
    <dbReference type="NCBI Taxonomy" id="4170"/>
    <lineage>
        <taxon>Eukaryota</taxon>
        <taxon>Viridiplantae</taxon>
        <taxon>Streptophyta</taxon>
        <taxon>Embryophyta</taxon>
        <taxon>Tracheophyta</taxon>
        <taxon>Spermatophyta</taxon>
        <taxon>Magnoliopsida</taxon>
        <taxon>eudicotyledons</taxon>
        <taxon>Gunneridae</taxon>
        <taxon>Pentapetalae</taxon>
        <taxon>asterids</taxon>
        <taxon>lamiids</taxon>
        <taxon>Lamiales</taxon>
        <taxon>Orobanchaceae</taxon>
        <taxon>Buchnereae</taxon>
        <taxon>Striga</taxon>
    </lineage>
</organism>
<proteinExistence type="predicted"/>
<keyword evidence="3" id="KW-1185">Reference proteome</keyword>
<evidence type="ECO:0000313" key="3">
    <source>
        <dbReference type="Proteomes" id="UP000325081"/>
    </source>
</evidence>
<dbReference type="EMBL" id="BKCP01010403">
    <property type="protein sequence ID" value="GER52472.1"/>
    <property type="molecule type" value="Genomic_DNA"/>
</dbReference>
<evidence type="ECO:0000256" key="1">
    <source>
        <dbReference type="SAM" id="SignalP"/>
    </source>
</evidence>
<keyword evidence="1" id="KW-0732">Signal</keyword>
<dbReference type="Proteomes" id="UP000325081">
    <property type="component" value="Unassembled WGS sequence"/>
</dbReference>
<reference evidence="3" key="1">
    <citation type="journal article" date="2019" name="Curr. Biol.">
        <title>Genome Sequence of Striga asiatica Provides Insight into the Evolution of Plant Parasitism.</title>
        <authorList>
            <person name="Yoshida S."/>
            <person name="Kim S."/>
            <person name="Wafula E.K."/>
            <person name="Tanskanen J."/>
            <person name="Kim Y.M."/>
            <person name="Honaas L."/>
            <person name="Yang Z."/>
            <person name="Spallek T."/>
            <person name="Conn C.E."/>
            <person name="Ichihashi Y."/>
            <person name="Cheong K."/>
            <person name="Cui S."/>
            <person name="Der J.P."/>
            <person name="Gundlach H."/>
            <person name="Jiao Y."/>
            <person name="Hori C."/>
            <person name="Ishida J.K."/>
            <person name="Kasahara H."/>
            <person name="Kiba T."/>
            <person name="Kim M.S."/>
            <person name="Koo N."/>
            <person name="Laohavisit A."/>
            <person name="Lee Y.H."/>
            <person name="Lumba S."/>
            <person name="McCourt P."/>
            <person name="Mortimer J.C."/>
            <person name="Mutuku J.M."/>
            <person name="Nomura T."/>
            <person name="Sasaki-Sekimoto Y."/>
            <person name="Seto Y."/>
            <person name="Wang Y."/>
            <person name="Wakatake T."/>
            <person name="Sakakibara H."/>
            <person name="Demura T."/>
            <person name="Yamaguchi S."/>
            <person name="Yoneyama K."/>
            <person name="Manabe R.I."/>
            <person name="Nelson D.C."/>
            <person name="Schulman A.H."/>
            <person name="Timko M.P."/>
            <person name="dePamphilis C.W."/>
            <person name="Choi D."/>
            <person name="Shirasu K."/>
        </authorList>
    </citation>
    <scope>NUCLEOTIDE SEQUENCE [LARGE SCALE GENOMIC DNA]</scope>
    <source>
        <strain evidence="3">cv. UVA1</strain>
    </source>
</reference>
<comment type="caution">
    <text evidence="2">The sequence shown here is derived from an EMBL/GenBank/DDBJ whole genome shotgun (WGS) entry which is preliminary data.</text>
</comment>
<feature type="chain" id="PRO_5023041061" evidence="1">
    <location>
        <begin position="22"/>
        <end position="192"/>
    </location>
</feature>
<name>A0A5A7R4Z5_STRAF</name>
<accession>A0A5A7R4Z5</accession>
<protein>
    <submittedName>
        <fullName evidence="2">CRISPR-associated Csn2 family protein</fullName>
    </submittedName>
</protein>
<dbReference type="AlphaFoldDB" id="A0A5A7R4Z5"/>
<gene>
    <name evidence="2" type="ORF">STAS_29927</name>
</gene>